<dbReference type="FunFam" id="3.40.50.300:FF:000425">
    <property type="entry name" value="Probable ABC transporter, ATP-binding subunit"/>
    <property type="match status" value="1"/>
</dbReference>
<evidence type="ECO:0000313" key="7">
    <source>
        <dbReference type="Proteomes" id="UP000798488"/>
    </source>
</evidence>
<dbReference type="PANTHER" id="PTHR42781:SF4">
    <property type="entry name" value="SPERMIDINE_PUTRESCINE IMPORT ATP-BINDING PROTEIN POTA"/>
    <property type="match status" value="1"/>
</dbReference>
<sequence>MIALKNVSISLGDFSLKDVSLEIPAGEFFTILGPTGTGKTVILELIAGLYQPDNGRILIDNKDAAQITPEKRGIGFVYQDYALFPHLNVYKNIAFGLQLRKLPKEEIQKAVGELTDMLGITHLCHRYPGTLSGGEQQRVSLARALVLKPKILLMDEPLSALDPNTKKLLCQELKRIHATYQCTVVNVTHDFNEASLLSTLVGIILDGQVRQVGSPDVVFTHPIDPKVTSFLGIAPKVTYA</sequence>
<dbReference type="Proteomes" id="UP000798488">
    <property type="component" value="Unassembled WGS sequence"/>
</dbReference>
<dbReference type="InterPro" id="IPR003439">
    <property type="entry name" value="ABC_transporter-like_ATP-bd"/>
</dbReference>
<dbReference type="EMBL" id="LSRS01000005">
    <property type="protein sequence ID" value="KAF1084738.1"/>
    <property type="molecule type" value="Genomic_DNA"/>
</dbReference>
<dbReference type="InterPro" id="IPR003593">
    <property type="entry name" value="AAA+_ATPase"/>
</dbReference>
<dbReference type="PANTHER" id="PTHR42781">
    <property type="entry name" value="SPERMIDINE/PUTRESCINE IMPORT ATP-BINDING PROTEIN POTA"/>
    <property type="match status" value="1"/>
</dbReference>
<dbReference type="InterPro" id="IPR050093">
    <property type="entry name" value="ABC_SmlMolc_Importer"/>
</dbReference>
<evidence type="ECO:0000256" key="4">
    <source>
        <dbReference type="ARBA" id="ARBA00066388"/>
    </source>
</evidence>
<evidence type="ECO:0000256" key="3">
    <source>
        <dbReference type="ARBA" id="ARBA00022840"/>
    </source>
</evidence>
<dbReference type="GO" id="GO:0005524">
    <property type="term" value="F:ATP binding"/>
    <property type="evidence" value="ECO:0007669"/>
    <property type="project" value="UniProtKB-KW"/>
</dbReference>
<dbReference type="InterPro" id="IPR027417">
    <property type="entry name" value="P-loop_NTPase"/>
</dbReference>
<keyword evidence="3 6" id="KW-0067">ATP-binding</keyword>
<dbReference type="AlphaFoldDB" id="A0A9D2WPK0"/>
<proteinExistence type="predicted"/>
<keyword evidence="1" id="KW-0813">Transport</keyword>
<evidence type="ECO:0000256" key="1">
    <source>
        <dbReference type="ARBA" id="ARBA00022448"/>
    </source>
</evidence>
<dbReference type="Gene3D" id="3.40.50.300">
    <property type="entry name" value="P-loop containing nucleotide triphosphate hydrolases"/>
    <property type="match status" value="1"/>
</dbReference>
<keyword evidence="2" id="KW-0547">Nucleotide-binding</keyword>
<protein>
    <recommendedName>
        <fullName evidence="4">ABC-type quaternary amine transporter</fullName>
        <ecNumber evidence="4">7.6.2.9</ecNumber>
    </recommendedName>
</protein>
<reference evidence="6" key="1">
    <citation type="submission" date="2016-02" db="EMBL/GenBank/DDBJ databases">
        <title>Draft Genome Sequence of Sporotomaculum syntrophicum Strain FB, a Syntrophic Benzoate Degrader.</title>
        <authorList>
            <person name="Nobu M.K."/>
            <person name="Narihiro T."/>
            <person name="Qiu Y.-L."/>
            <person name="Ohashi A."/>
            <person name="Liu W.-T."/>
            <person name="Yuji S."/>
        </authorList>
    </citation>
    <scope>NUCLEOTIDE SEQUENCE</scope>
    <source>
        <strain evidence="6">FB</strain>
    </source>
</reference>
<organism evidence="6 7">
    <name type="scientific">Sporotomaculum syntrophicum</name>
    <dbReference type="NCBI Taxonomy" id="182264"/>
    <lineage>
        <taxon>Bacteria</taxon>
        <taxon>Bacillati</taxon>
        <taxon>Bacillota</taxon>
        <taxon>Clostridia</taxon>
        <taxon>Eubacteriales</taxon>
        <taxon>Desulfallaceae</taxon>
        <taxon>Sporotomaculum</taxon>
    </lineage>
</organism>
<comment type="caution">
    <text evidence="6">The sequence shown here is derived from an EMBL/GenBank/DDBJ whole genome shotgun (WGS) entry which is preliminary data.</text>
</comment>
<name>A0A9D2WPK0_9FIRM</name>
<dbReference type="EC" id="7.6.2.9" evidence="4"/>
<dbReference type="InterPro" id="IPR017871">
    <property type="entry name" value="ABC_transporter-like_CS"/>
</dbReference>
<evidence type="ECO:0000259" key="5">
    <source>
        <dbReference type="PROSITE" id="PS50893"/>
    </source>
</evidence>
<dbReference type="PROSITE" id="PS00211">
    <property type="entry name" value="ABC_TRANSPORTER_1"/>
    <property type="match status" value="1"/>
</dbReference>
<dbReference type="SMART" id="SM00382">
    <property type="entry name" value="AAA"/>
    <property type="match status" value="1"/>
</dbReference>
<dbReference type="Pfam" id="PF00005">
    <property type="entry name" value="ABC_tran"/>
    <property type="match status" value="1"/>
</dbReference>
<dbReference type="RefSeq" id="WP_161822782.1">
    <property type="nucleotide sequence ID" value="NZ_LSRS01000005.1"/>
</dbReference>
<gene>
    <name evidence="6" type="primary">cysA_2</name>
    <name evidence="6" type="ORF">SPSYN_02524</name>
</gene>
<keyword evidence="7" id="KW-1185">Reference proteome</keyword>
<dbReference type="GO" id="GO:0016887">
    <property type="term" value="F:ATP hydrolysis activity"/>
    <property type="evidence" value="ECO:0007669"/>
    <property type="project" value="InterPro"/>
</dbReference>
<dbReference type="PROSITE" id="PS50893">
    <property type="entry name" value="ABC_TRANSPORTER_2"/>
    <property type="match status" value="1"/>
</dbReference>
<dbReference type="SUPFAM" id="SSF52540">
    <property type="entry name" value="P-loop containing nucleoside triphosphate hydrolases"/>
    <property type="match status" value="1"/>
</dbReference>
<dbReference type="GO" id="GO:0015418">
    <property type="term" value="F:ABC-type quaternary ammonium compound transporting activity"/>
    <property type="evidence" value="ECO:0007669"/>
    <property type="project" value="UniProtKB-EC"/>
</dbReference>
<evidence type="ECO:0000313" key="6">
    <source>
        <dbReference type="EMBL" id="KAF1084738.1"/>
    </source>
</evidence>
<evidence type="ECO:0000256" key="2">
    <source>
        <dbReference type="ARBA" id="ARBA00022741"/>
    </source>
</evidence>
<feature type="domain" description="ABC transporter" evidence="5">
    <location>
        <begin position="2"/>
        <end position="231"/>
    </location>
</feature>
<accession>A0A9D2WPK0</accession>
<dbReference type="OrthoDB" id="9802264at2"/>